<evidence type="ECO:0000256" key="4">
    <source>
        <dbReference type="ARBA" id="ARBA00022786"/>
    </source>
</evidence>
<evidence type="ECO:0000259" key="8">
    <source>
        <dbReference type="Pfam" id="PF12340"/>
    </source>
</evidence>
<evidence type="ECO:0000313" key="12">
    <source>
        <dbReference type="Proteomes" id="UP000053732"/>
    </source>
</evidence>
<evidence type="ECO:0000256" key="3">
    <source>
        <dbReference type="ARBA" id="ARBA00022670"/>
    </source>
</evidence>
<evidence type="ECO:0000256" key="2">
    <source>
        <dbReference type="ARBA" id="ARBA00012759"/>
    </source>
</evidence>
<evidence type="ECO:0000313" key="11">
    <source>
        <dbReference type="EMBL" id="CRL30805.1"/>
    </source>
</evidence>
<dbReference type="Pfam" id="PF12340">
    <property type="entry name" value="DUF3638"/>
    <property type="match status" value="1"/>
</dbReference>
<keyword evidence="3" id="KW-0645">Protease</keyword>
<evidence type="ECO:0000259" key="9">
    <source>
        <dbReference type="Pfam" id="PF12359"/>
    </source>
</evidence>
<dbReference type="PANTHER" id="PTHR13367:SF34">
    <property type="match status" value="1"/>
</dbReference>
<proteinExistence type="predicted"/>
<organism evidence="11 12">
    <name type="scientific">Penicillium camemberti (strain FM 013)</name>
    <dbReference type="NCBI Taxonomy" id="1429867"/>
    <lineage>
        <taxon>Eukaryota</taxon>
        <taxon>Fungi</taxon>
        <taxon>Dikarya</taxon>
        <taxon>Ascomycota</taxon>
        <taxon>Pezizomycotina</taxon>
        <taxon>Eurotiomycetes</taxon>
        <taxon>Eurotiomycetidae</taxon>
        <taxon>Eurotiales</taxon>
        <taxon>Aspergillaceae</taxon>
        <taxon>Penicillium</taxon>
    </lineage>
</organism>
<dbReference type="EMBL" id="HG793193">
    <property type="protein sequence ID" value="CRL30805.1"/>
    <property type="molecule type" value="Genomic_DNA"/>
</dbReference>
<feature type="compositionally biased region" description="Basic and acidic residues" evidence="7">
    <location>
        <begin position="209"/>
        <end position="218"/>
    </location>
</feature>
<dbReference type="EC" id="3.4.19.12" evidence="2"/>
<keyword evidence="6" id="KW-0788">Thiol protease</keyword>
<evidence type="ECO:0000256" key="5">
    <source>
        <dbReference type="ARBA" id="ARBA00022801"/>
    </source>
</evidence>
<gene>
    <name evidence="11" type="ORF">PCAMFM013_S060g000015</name>
</gene>
<dbReference type="Proteomes" id="UP000053732">
    <property type="component" value="Unassembled WGS sequence"/>
</dbReference>
<evidence type="ECO:0000259" key="10">
    <source>
        <dbReference type="Pfam" id="PF20255"/>
    </source>
</evidence>
<feature type="domain" description="DUF3638" evidence="8">
    <location>
        <begin position="2054"/>
        <end position="2277"/>
    </location>
</feature>
<feature type="region of interest" description="Disordered" evidence="7">
    <location>
        <begin position="2880"/>
        <end position="2914"/>
    </location>
</feature>
<feature type="domain" description="DUF6606" evidence="10">
    <location>
        <begin position="18"/>
        <end position="304"/>
    </location>
</feature>
<evidence type="ECO:0000256" key="6">
    <source>
        <dbReference type="ARBA" id="ARBA00022807"/>
    </source>
</evidence>
<dbReference type="InterPro" id="IPR046541">
    <property type="entry name" value="DUF6606"/>
</dbReference>
<feature type="region of interest" description="Disordered" evidence="7">
    <location>
        <begin position="197"/>
        <end position="218"/>
    </location>
</feature>
<dbReference type="STRING" id="1429867.A0A0G4PWM1"/>
<reference evidence="11 12" key="1">
    <citation type="journal article" date="2014" name="Nat. Commun.">
        <title>Multiple recent horizontal transfers of a large genomic region in cheese making fungi.</title>
        <authorList>
            <person name="Cheeseman K."/>
            <person name="Ropars J."/>
            <person name="Renault P."/>
            <person name="Dupont J."/>
            <person name="Gouzy J."/>
            <person name="Branca A."/>
            <person name="Abraham A.L."/>
            <person name="Ceppi M."/>
            <person name="Conseiller E."/>
            <person name="Debuchy R."/>
            <person name="Malagnac F."/>
            <person name="Goarin A."/>
            <person name="Silar P."/>
            <person name="Lacoste S."/>
            <person name="Sallet E."/>
            <person name="Bensimon A."/>
            <person name="Giraud T."/>
            <person name="Brygoo Y."/>
        </authorList>
    </citation>
    <scope>NUCLEOTIDE SEQUENCE [LARGE SCALE GENOMIC DNA]</scope>
    <source>
        <strain evidence="12">FM 013</strain>
    </source>
</reference>
<accession>A0A0G4PWM1</accession>
<dbReference type="GO" id="GO:0006508">
    <property type="term" value="P:proteolysis"/>
    <property type="evidence" value="ECO:0007669"/>
    <property type="project" value="UniProtKB-KW"/>
</dbReference>
<keyword evidence="12" id="KW-1185">Reference proteome</keyword>
<dbReference type="Pfam" id="PF12359">
    <property type="entry name" value="DUF3645"/>
    <property type="match status" value="1"/>
</dbReference>
<dbReference type="InterPro" id="IPR051346">
    <property type="entry name" value="OTU_Deubiquitinase"/>
</dbReference>
<dbReference type="PANTHER" id="PTHR13367">
    <property type="entry name" value="UBIQUITIN THIOESTERASE"/>
    <property type="match status" value="1"/>
</dbReference>
<feature type="domain" description="DUF3645" evidence="9">
    <location>
        <begin position="2400"/>
        <end position="2435"/>
    </location>
</feature>
<name>A0A0G4PWM1_PENC3</name>
<protein>
    <recommendedName>
        <fullName evidence="2">ubiquitinyl hydrolase 1</fullName>
        <ecNumber evidence="2">3.4.19.12</ecNumber>
    </recommendedName>
</protein>
<keyword evidence="4" id="KW-0833">Ubl conjugation pathway</keyword>
<dbReference type="GO" id="GO:0004843">
    <property type="term" value="F:cysteine-type deubiquitinase activity"/>
    <property type="evidence" value="ECO:0007669"/>
    <property type="project" value="UniProtKB-EC"/>
</dbReference>
<feature type="compositionally biased region" description="Basic and acidic residues" evidence="7">
    <location>
        <begin position="2890"/>
        <end position="2902"/>
    </location>
</feature>
<dbReference type="InterPro" id="IPR022105">
    <property type="entry name" value="DUF3645"/>
</dbReference>
<dbReference type="Pfam" id="PF20255">
    <property type="entry name" value="DUF6606"/>
    <property type="match status" value="1"/>
</dbReference>
<comment type="catalytic activity">
    <reaction evidence="1">
        <text>Thiol-dependent hydrolysis of ester, thioester, amide, peptide and isopeptide bonds formed by the C-terminal Gly of ubiquitin (a 76-residue protein attached to proteins as an intracellular targeting signal).</text>
        <dbReference type="EC" id="3.4.19.12"/>
    </reaction>
</comment>
<evidence type="ECO:0000256" key="1">
    <source>
        <dbReference type="ARBA" id="ARBA00000707"/>
    </source>
</evidence>
<sequence>MEGSLASKSMTLEETLYLFRHIFLPPEVPQAEDYNVQQEHRLLESVVDALRSFSDYVPTADTTIVRKATEMVSRLRKAYSPHGDVDEKQLEMSLAELPIRGKDCNTQIIVLISNQAVGGFFPIHVREQNAGILLYWHNDAIHIESFELSARNEAVTTTVGRLRRDFPGPTMVMNRATFDEPGFRAFMAQTISRMSHQPVAGTKPRVKKAGQEHDETRDTTHPKMVTELLMSTLRPRCTDIASIQIQKNTREEVMWRNCQSPWRRSALWLLVRVTLQLVFRRLSTEGSLDDLYKQFMVFFMTSIVDRASIAIPSETLFLMNAKIVRRLLKIDLAVVPAWLTSVQEILSRTSSAVQGQWTHIRSKNSHSVDMPLLHDLNFRQGIQYALPCLDRYLESIENRSNKRPCRENFQPQSKLIKYQRTELPNHLDSHDSDYQAYNLAALEDWVASDLNAWLEIHQREEATCGQLCALMIRYFEKASSSYADNPEATSIMLLTLLELWIACDKSATHLHETLRDYDACIPVDCFQSLLLPFRSHMERLACAEKYLSRRQARLRYHGPNIFREFGTFSCFAVRYFEQSHKHQQLLAAIEENATEERTKKKVELREKQQRYRELMALSSNTPCEYVEIIVDKRLGLRDRVHCNDCPRERYQRQAESIEISIHEWPLPTNRSRAKATVFELRVPEPFGSWRDTTLFFLHRCLNMKYAVEERPRAEHRPHTYRGLSSFFSNHGRNQRISLLSQNKPHERTHRRDRLILNVTENDVCLNNGLHFQYFDNVLGCFVSGFDWTHQTETSCTYRFPAHSSALQQFLFRPAMNPHGPSPNTVIATQCDAPADMSLEEYKALATMPLGLEIQWQNILLELSMPSVDMKKIETTIFVLQIINQAGPSKAGTTLRQGHAILCDEVFTVEALSRIEETMERIQQNWETIHGINSLIRLVLRILSLSPSQEVCAMCLQCLNNLRRSVFHWVNLVRTKASETIDDTHKTNLIAKSVHIALVCIETFNAETIAPMFAASADVSIFLQCCSVIWNGRNSLTIESGSLLQLLYHRWQVLSYRSHVILAERIVECKNPGLDLAIDAAWAAYDKTSKWSRESNDVTYWLFTRFAGQSGFSEDMLLHYNLLTGELLVDGLPLARLPSEYESHPIYRSLFGKSQLDVMPSNTPGMQFSCQKQYSGYTVHLGKETVPESTDSDMSVKAVKGGEQVWQLVPSRLFAGIFPDEFVEGYAHWYSVSGDLVEFRPLEAPWLSSSQNWQLQRSSCQASWSLKRNGTILVNTMCQTAQVISNVFQPIEKALKVHCIFHEASSSLHVELPRLRLEFILKTQSSAIHSRQYPGMSVDSNQVFDSLIGLRNTLLLTNHDSYDQVVLIPEGALSWARDGNHVRVEIGWQPVTTIHAYSIDRQLGRLLDNGSLQSKLYLTYLHALTSFCLPDPLTKKTGTEQALSILRSASLRSFDRLQTEHIELLKSIASLTPARRFYPDDEQVMQSIHWRQGLGCLSQHHGFREEVADILDQNHRMSIFQLGTELNHPSLPHVEQALFLRERIRTSSFRAPGFGADDHTQEYDSMYNSLDKNRISCAASRSFAVCKMLYKGIPSVRKLQSEQLTSHLWQFLSLPTGVRGPHSPLDTKRLRYDAEWILESREFLVSNWCSIHHLACSQTRRLGKFQLMIWLAALAFSNEANMIALETIVSLFVIHDLASIHLPTSALFLPKEGAEMIKTSIRRQIESEQRKVTPESKLAPETNETFQKLMSRRDRLRNQNREAIKKILLLHFEREWPTRSPSSLLNPTLNDYFDAQEMMMRVSKLFSIWFDNRDLKRYITDIANVICHQLIEEVEIQPYQLPHPPQSAPKKRGFVLFDDLLGPQPIIDIEEPQLRNLVSASSTGQPPAPTLVALLNSLGIQAKSKYEKNYVEQLQSSVASLKDGRQEKHINMAQGDLETNILDYLASCQEYVDRVYRSLVSELCPREKTTWSGTMHPFRAKVIAVALELQQYPRLSPVLLLEQLSRHRWGPLDLDWKKCFIAYGCSITKLQRAKRLARLLKHPDELLKELENSGHTNWQPIRFPETLLLEIENGILIRGIQEEIAATMRHFVPGNNAVMQLNMGEGKSSVIVPMVVADLANGVCLVRVLVAKPQSRQMFQMLVTKLGGLLGRRVYHMPIARSLKLGEAEAEEIERMCLECMSQGGVLLVQPEHILSLKLMSLECFIAGKCAVGRSLLRTLQFFQHNSRDIVDESDENFSVKFELIYTMGSQRPVELSPQRWIVVQELLQLVRDYASRVQSEFPDSIEVSEQPHGGFPRIRLLKQDAEKALVQYVGRHICENGIGSLSISRQTQPIRDAVYTYIMKSEPLVDEIAAVECEDSGGFWGESTRASLLLIRGLLAGGVLAFCLGQKRWRVNYGPDRSRNPPTRLCVPYRAKDSPSLRSEFSHPDVVILLTCLNYYYAGLGDDDIFLAFNHLVGSDQASAEYQEWANDASRLPPTYQQLVGVNLDDRSHCTDHVFPALRFSKATVDYFLTHVVFPKEMKEFPDKLSASGWDIGEIKTHPTIGFSGTNDSRETLPLSVSQLDLPEQNHTNALVLEYLLRPENSVACIPQQVQPCKSDAEIILDLVLDLNPPAQVILDVGAQILELSNHDLAAHWLKLLRKEGPVQAVVFVNDKDDICVLDRTGRVELLQISPFARQMEACFVFLDEAHTRGIDLKLPSDYRAAVTLGPGITKDKLVQGKKFGFFISGKARTDYAPACMRMRKLGNGQSVVFCVPGEVKSNILALSGKDKNFQITVADVLLWAISETWIDSRHSIPLWAVQGTRFERQRELWQAYRQNDCLDLTPRQAQEFLEPECQTLEQRYRPGHQARPSFNCPSDTSPNLNLIWKRCRKFEGLDTSSSLQEEQERELAPEVESERQVQRPPSATPETHHIHPHISSFVTTGILVRSSEAYEPAYLTLRNTSAACFLDVSQFPSSLLASNDFVRTIKTPPGSHFVADAFQRPVRWVLTSRNHDVDDGTPQLRMMIISPCEANGLMSKIRESRAVTLHLYAPRQSRGFPSLDRLRLYTVPDDVVKTEIPDIVRMLLNLFSGQLYLESYSEYKDLCEFLGVASVKTPPGLVVAADGFIKRGFPGAKTGFSQSPLKFLEILMSQIRKDCQRIGRTHIGKIVSGQLLFPLDFEESATASIEAGLQMASLGP</sequence>
<keyword evidence="5" id="KW-0378">Hydrolase</keyword>
<evidence type="ECO:0000256" key="7">
    <source>
        <dbReference type="SAM" id="MobiDB-lite"/>
    </source>
</evidence>
<dbReference type="InterPro" id="IPR022099">
    <property type="entry name" value="DUF3638"/>
</dbReference>